<dbReference type="InterPro" id="IPR029526">
    <property type="entry name" value="PGBD"/>
</dbReference>
<reference evidence="2 3" key="1">
    <citation type="submission" date="2022-01" db="EMBL/GenBank/DDBJ databases">
        <title>A chromosomal length assembly of Cordylochernes scorpioides.</title>
        <authorList>
            <person name="Zeh D."/>
            <person name="Zeh J."/>
        </authorList>
    </citation>
    <scope>NUCLEOTIDE SEQUENCE [LARGE SCALE GENOMIC DNA]</scope>
    <source>
        <strain evidence="2">IN4F17</strain>
        <tissue evidence="2">Whole Body</tissue>
    </source>
</reference>
<protein>
    <recommendedName>
        <fullName evidence="1">PiggyBac transposable element-derived protein domain-containing protein</fullName>
    </recommendedName>
</protein>
<dbReference type="Pfam" id="PF13843">
    <property type="entry name" value="DDE_Tnp_1_7"/>
    <property type="match status" value="1"/>
</dbReference>
<gene>
    <name evidence="2" type="ORF">LAZ67_17000262</name>
</gene>
<dbReference type="PANTHER" id="PTHR46599">
    <property type="entry name" value="PIGGYBAC TRANSPOSABLE ELEMENT-DERIVED PROTEIN 4"/>
    <property type="match status" value="1"/>
</dbReference>
<keyword evidence="3" id="KW-1185">Reference proteome</keyword>
<name>A0ABY6LGU6_9ARAC</name>
<sequence length="380" mass="43912">MASTSERNQSESDMDCDEIICDLSDTSDTEIYSYHDTDSEQNSEADEELPIDDSEFYFGKDGVTKWKKTMWQKTQIRTRSTNIISQLPGPKSEAKSIESESDAFTKIIDNDMVQKIVDCTNAYISNIKEHFYRERDAKLTSVTEILALFGLLIMSGVKRAAHLTYKELWAVDGSGVEIVRAIMSQDRFLFLLRCLRFDDITTRKERKKLDKLAPIREFVEAFVYNCKKLYTPGGVDMVNQMCGTYSVGRRTNRWPLCLFFDLLNVAGINSEIIFKSLNINSPRVPRRIFLKNISLQLFQDHLKIRSQLKNLPRSLHDLIILHCKKAESPEIEMSVESEPKKRKRCYVCPSTKGSMTQIICYKCRRHICQRHSSNICKDCE</sequence>
<dbReference type="EMBL" id="CP092879">
    <property type="protein sequence ID" value="UYV78920.1"/>
    <property type="molecule type" value="Genomic_DNA"/>
</dbReference>
<evidence type="ECO:0000259" key="1">
    <source>
        <dbReference type="Pfam" id="PF13843"/>
    </source>
</evidence>
<evidence type="ECO:0000313" key="3">
    <source>
        <dbReference type="Proteomes" id="UP001235939"/>
    </source>
</evidence>
<organism evidence="2 3">
    <name type="scientific">Cordylochernes scorpioides</name>
    <dbReference type="NCBI Taxonomy" id="51811"/>
    <lineage>
        <taxon>Eukaryota</taxon>
        <taxon>Metazoa</taxon>
        <taxon>Ecdysozoa</taxon>
        <taxon>Arthropoda</taxon>
        <taxon>Chelicerata</taxon>
        <taxon>Arachnida</taxon>
        <taxon>Pseudoscorpiones</taxon>
        <taxon>Cheliferoidea</taxon>
        <taxon>Chernetidae</taxon>
        <taxon>Cordylochernes</taxon>
    </lineage>
</organism>
<proteinExistence type="predicted"/>
<evidence type="ECO:0000313" key="2">
    <source>
        <dbReference type="EMBL" id="UYV78920.1"/>
    </source>
</evidence>
<feature type="domain" description="PiggyBac transposable element-derived protein" evidence="1">
    <location>
        <begin position="101"/>
        <end position="233"/>
    </location>
</feature>
<accession>A0ABY6LGU6</accession>
<dbReference type="PANTHER" id="PTHR46599:SF3">
    <property type="entry name" value="PIGGYBAC TRANSPOSABLE ELEMENT-DERIVED PROTEIN 4"/>
    <property type="match status" value="1"/>
</dbReference>
<dbReference type="Proteomes" id="UP001235939">
    <property type="component" value="Chromosome 17"/>
</dbReference>